<comment type="caution">
    <text evidence="5">The sequence shown here is derived from an EMBL/GenBank/DDBJ whole genome shotgun (WGS) entry which is preliminary data.</text>
</comment>
<evidence type="ECO:0000313" key="6">
    <source>
        <dbReference type="Proteomes" id="UP000612808"/>
    </source>
</evidence>
<reference evidence="5" key="1">
    <citation type="submission" date="2021-01" db="EMBL/GenBank/DDBJ databases">
        <title>Whole genome shotgun sequence of Actinocatenispora rupis NBRC 107355.</title>
        <authorList>
            <person name="Komaki H."/>
            <person name="Tamura T."/>
        </authorList>
    </citation>
    <scope>NUCLEOTIDE SEQUENCE</scope>
    <source>
        <strain evidence="5">NBRC 107355</strain>
    </source>
</reference>
<dbReference type="Gene3D" id="1.10.10.10">
    <property type="entry name" value="Winged helix-like DNA-binding domain superfamily/Winged helix DNA-binding domain"/>
    <property type="match status" value="1"/>
</dbReference>
<comment type="similarity">
    <text evidence="1">Belongs to the BlaI transcriptional regulatory family.</text>
</comment>
<dbReference type="Pfam" id="PF03965">
    <property type="entry name" value="Penicillinase_R"/>
    <property type="match status" value="1"/>
</dbReference>
<dbReference type="InterPro" id="IPR005650">
    <property type="entry name" value="BlaI_family"/>
</dbReference>
<accession>A0A8J3J673</accession>
<evidence type="ECO:0000313" key="5">
    <source>
        <dbReference type="EMBL" id="GID12805.1"/>
    </source>
</evidence>
<evidence type="ECO:0000256" key="2">
    <source>
        <dbReference type="ARBA" id="ARBA00023015"/>
    </source>
</evidence>
<dbReference type="RefSeq" id="WP_203659151.1">
    <property type="nucleotide sequence ID" value="NZ_BAAAZM010000008.1"/>
</dbReference>
<keyword evidence="4" id="KW-0804">Transcription</keyword>
<dbReference type="AlphaFoldDB" id="A0A8J3J673"/>
<dbReference type="Proteomes" id="UP000612808">
    <property type="component" value="Unassembled WGS sequence"/>
</dbReference>
<proteinExistence type="inferred from homology"/>
<gene>
    <name evidence="5" type="ORF">Aru02nite_36940</name>
</gene>
<evidence type="ECO:0000256" key="3">
    <source>
        <dbReference type="ARBA" id="ARBA00023125"/>
    </source>
</evidence>
<dbReference type="GO" id="GO:0045892">
    <property type="term" value="P:negative regulation of DNA-templated transcription"/>
    <property type="evidence" value="ECO:0007669"/>
    <property type="project" value="InterPro"/>
</dbReference>
<keyword evidence="2" id="KW-0805">Transcription regulation</keyword>
<dbReference type="EMBL" id="BOMB01000021">
    <property type="protein sequence ID" value="GID12805.1"/>
    <property type="molecule type" value="Genomic_DNA"/>
</dbReference>
<keyword evidence="6" id="KW-1185">Reference proteome</keyword>
<sequence length="123" mass="13166">MARLGELERAVMEVLWSAPESVTARDIVTALPDRDLAATTVLTVLSRLERKDLVARDRDGRAHRYRPTASREEHAAALMREALDTAEDRSAALASFASQVSPGEAAALAGALAEAVRRRTGGG</sequence>
<dbReference type="InterPro" id="IPR036388">
    <property type="entry name" value="WH-like_DNA-bd_sf"/>
</dbReference>
<dbReference type="SUPFAM" id="SSF46785">
    <property type="entry name" value="Winged helix' DNA-binding domain"/>
    <property type="match status" value="1"/>
</dbReference>
<protein>
    <recommendedName>
        <fullName evidence="7">Transcriptional regulator</fullName>
    </recommendedName>
</protein>
<evidence type="ECO:0000256" key="1">
    <source>
        <dbReference type="ARBA" id="ARBA00011046"/>
    </source>
</evidence>
<keyword evidence="3" id="KW-0238">DNA-binding</keyword>
<dbReference type="InterPro" id="IPR036390">
    <property type="entry name" value="WH_DNA-bd_sf"/>
</dbReference>
<organism evidence="5 6">
    <name type="scientific">Actinocatenispora rupis</name>
    <dbReference type="NCBI Taxonomy" id="519421"/>
    <lineage>
        <taxon>Bacteria</taxon>
        <taxon>Bacillati</taxon>
        <taxon>Actinomycetota</taxon>
        <taxon>Actinomycetes</taxon>
        <taxon>Micromonosporales</taxon>
        <taxon>Micromonosporaceae</taxon>
        <taxon>Actinocatenispora</taxon>
    </lineage>
</organism>
<evidence type="ECO:0008006" key="7">
    <source>
        <dbReference type="Google" id="ProtNLM"/>
    </source>
</evidence>
<dbReference type="Gene3D" id="6.10.140.850">
    <property type="match status" value="1"/>
</dbReference>
<dbReference type="GO" id="GO:0003677">
    <property type="term" value="F:DNA binding"/>
    <property type="evidence" value="ECO:0007669"/>
    <property type="project" value="UniProtKB-KW"/>
</dbReference>
<name>A0A8J3J673_9ACTN</name>
<evidence type="ECO:0000256" key="4">
    <source>
        <dbReference type="ARBA" id="ARBA00023163"/>
    </source>
</evidence>